<accession>M7ZRV1</accession>
<evidence type="ECO:0000313" key="1">
    <source>
        <dbReference type="EMBL" id="EMS65928.1"/>
    </source>
</evidence>
<dbReference type="EMBL" id="KD037879">
    <property type="protein sequence ID" value="EMS65928.1"/>
    <property type="molecule type" value="Genomic_DNA"/>
</dbReference>
<reference evidence="1" key="1">
    <citation type="journal article" date="2013" name="Nature">
        <title>Draft genome of the wheat A-genome progenitor Triticum urartu.</title>
        <authorList>
            <person name="Ling H.Q."/>
            <person name="Zhao S."/>
            <person name="Liu D."/>
            <person name="Wang J."/>
            <person name="Sun H."/>
            <person name="Zhang C."/>
            <person name="Fan H."/>
            <person name="Li D."/>
            <person name="Dong L."/>
            <person name="Tao Y."/>
            <person name="Gao C."/>
            <person name="Wu H."/>
            <person name="Li Y."/>
            <person name="Cui Y."/>
            <person name="Guo X."/>
            <person name="Zheng S."/>
            <person name="Wang B."/>
            <person name="Yu K."/>
            <person name="Liang Q."/>
            <person name="Yang W."/>
            <person name="Lou X."/>
            <person name="Chen J."/>
            <person name="Feng M."/>
            <person name="Jian J."/>
            <person name="Zhang X."/>
            <person name="Luo G."/>
            <person name="Jiang Y."/>
            <person name="Liu J."/>
            <person name="Wang Z."/>
            <person name="Sha Y."/>
            <person name="Zhang B."/>
            <person name="Wu H."/>
            <person name="Tang D."/>
            <person name="Shen Q."/>
            <person name="Xue P."/>
            <person name="Zou S."/>
            <person name="Wang X."/>
            <person name="Liu X."/>
            <person name="Wang F."/>
            <person name="Yang Y."/>
            <person name="An X."/>
            <person name="Dong Z."/>
            <person name="Zhang K."/>
            <person name="Zhang X."/>
            <person name="Luo M.C."/>
            <person name="Dvorak J."/>
            <person name="Tong Y."/>
            <person name="Wang J."/>
            <person name="Yang H."/>
            <person name="Li Z."/>
            <person name="Wang D."/>
            <person name="Zhang A."/>
            <person name="Wang J."/>
        </authorList>
    </citation>
    <scope>NUCLEOTIDE SEQUENCE</scope>
</reference>
<organism evidence="1">
    <name type="scientific">Triticum urartu</name>
    <name type="common">Red wild einkorn</name>
    <name type="synonym">Crithodium urartu</name>
    <dbReference type="NCBI Taxonomy" id="4572"/>
    <lineage>
        <taxon>Eukaryota</taxon>
        <taxon>Viridiplantae</taxon>
        <taxon>Streptophyta</taxon>
        <taxon>Embryophyta</taxon>
        <taxon>Tracheophyta</taxon>
        <taxon>Spermatophyta</taxon>
        <taxon>Magnoliopsida</taxon>
        <taxon>Liliopsida</taxon>
        <taxon>Poales</taxon>
        <taxon>Poaceae</taxon>
        <taxon>BOP clade</taxon>
        <taxon>Pooideae</taxon>
        <taxon>Triticodae</taxon>
        <taxon>Triticeae</taxon>
        <taxon>Triticinae</taxon>
        <taxon>Triticum</taxon>
    </lineage>
</organism>
<protein>
    <submittedName>
        <fullName evidence="1">Uncharacterized protein</fullName>
    </submittedName>
</protein>
<sequence>MTEEEVLSLSTARGWPSAAYFVEVYCLYVCYEMIIHLQPSLVEDYYSGMKYANRGVAMYRL</sequence>
<dbReference type="AlphaFoldDB" id="M7ZRV1"/>
<gene>
    <name evidence="1" type="ORF">TRIUR3_14745</name>
</gene>
<name>M7ZRV1_TRIUA</name>
<proteinExistence type="predicted"/>